<organism evidence="1">
    <name type="scientific">Salvia splendens</name>
    <name type="common">Scarlet sage</name>
    <dbReference type="NCBI Taxonomy" id="180675"/>
    <lineage>
        <taxon>Eukaryota</taxon>
        <taxon>Viridiplantae</taxon>
        <taxon>Streptophyta</taxon>
        <taxon>Embryophyta</taxon>
        <taxon>Tracheophyta</taxon>
        <taxon>Spermatophyta</taxon>
        <taxon>Magnoliopsida</taxon>
        <taxon>eudicotyledons</taxon>
        <taxon>Gunneridae</taxon>
        <taxon>Pentapetalae</taxon>
        <taxon>asterids</taxon>
        <taxon>lamiids</taxon>
        <taxon>Lamiales</taxon>
        <taxon>Lamiaceae</taxon>
        <taxon>Nepetoideae</taxon>
        <taxon>Mentheae</taxon>
        <taxon>Salviinae</taxon>
        <taxon>Salvia</taxon>
        <taxon>Salvia subgen. Calosphace</taxon>
        <taxon>core Calosphace</taxon>
    </lineage>
</organism>
<reference evidence="1" key="1">
    <citation type="submission" date="2018-01" db="EMBL/GenBank/DDBJ databases">
        <authorList>
            <person name="Mao J.F."/>
        </authorList>
    </citation>
    <scope>NUCLEOTIDE SEQUENCE</scope>
    <source>
        <strain evidence="1">Huo1</strain>
        <tissue evidence="1">Leaf</tissue>
    </source>
</reference>
<name>A0A8X8XQS3_SALSN</name>
<comment type="caution">
    <text evidence="1">The sequence shown here is derived from an EMBL/GenBank/DDBJ whole genome shotgun (WGS) entry which is preliminary data.</text>
</comment>
<accession>A0A8X8XQS3</accession>
<dbReference type="PANTHER" id="PTHR10378">
    <property type="entry name" value="LIM DOMAIN-BINDING PROTEIN"/>
    <property type="match status" value="1"/>
</dbReference>
<evidence type="ECO:0000313" key="2">
    <source>
        <dbReference type="Proteomes" id="UP000298416"/>
    </source>
</evidence>
<dbReference type="Pfam" id="PF01803">
    <property type="entry name" value="LIM_bind"/>
    <property type="match status" value="1"/>
</dbReference>
<dbReference type="InterPro" id="IPR029005">
    <property type="entry name" value="LIM-bd/SEUSS"/>
</dbReference>
<protein>
    <submittedName>
        <fullName evidence="1">Uncharacterized protein</fullName>
    </submittedName>
</protein>
<dbReference type="Proteomes" id="UP000298416">
    <property type="component" value="Unassembled WGS sequence"/>
</dbReference>
<evidence type="ECO:0000313" key="1">
    <source>
        <dbReference type="EMBL" id="KAG6418845.1"/>
    </source>
</evidence>
<sequence>MEKGNVSSSLTSAAAFVEGGIQEACDDACSICLEAFCDSDPSTVCTNYSDYLQARPLCVLYLYICRMALDAFLDSNGLPMTLPVKGAEGIREVLISNALLKDEEHFDSILSLSQLNQNMDSHVLNSTILGRSSAPELFIGHDAAVAVANQTLLAGTYLQRHSNTTLEPYINHPMSFPSDDGFVNVSYNGDVFYQLCQAREEESNKQKLEGAVGSTNLCKTKSLVRMQPEHILARILKKPRGNIHHHQQEIIQELLFKELQDGNPQLKAIMQQSISHSAPYHRRCHLLMPKQLPKQKARILLPEQCNQQDTIAPLLDGGICSRRLKQYLYHMEMANMLDNGISYWKKFVAEYYAPGSKKRWCFSKYENIELHSFGVFCPKSMVWPDETLRFNRTGTNCCEICGLKLGKGFEATSEMFPRLFKMKFESGMLDEILYIDSPRAHKVPDGLVLELRKAVQTSVYKTFRVVHNGKLRVVFRHDLKILSWEFCIENHEECQVQSSFRPQAKQLVQAVNKYHDIPNCVSGASFLDLQRVCDM</sequence>
<gene>
    <name evidence="1" type="ORF">SASPL_121051</name>
</gene>
<proteinExistence type="predicted"/>
<reference evidence="1" key="2">
    <citation type="submission" date="2020-08" db="EMBL/GenBank/DDBJ databases">
        <title>Plant Genome Project.</title>
        <authorList>
            <person name="Zhang R.-G."/>
        </authorList>
    </citation>
    <scope>NUCLEOTIDE SEQUENCE</scope>
    <source>
        <strain evidence="1">Huo1</strain>
        <tissue evidence="1">Leaf</tissue>
    </source>
</reference>
<dbReference type="EMBL" id="PNBA02000007">
    <property type="protein sequence ID" value="KAG6418845.1"/>
    <property type="molecule type" value="Genomic_DNA"/>
</dbReference>
<keyword evidence="2" id="KW-1185">Reference proteome</keyword>
<dbReference type="AlphaFoldDB" id="A0A8X8XQS3"/>